<name>A0A377FR86_9BACL</name>
<evidence type="ECO:0000313" key="2">
    <source>
        <dbReference type="Proteomes" id="UP000254060"/>
    </source>
</evidence>
<accession>A0A377FR86</accession>
<proteinExistence type="predicted"/>
<organism evidence="1 2">
    <name type="scientific">Exiguobacterium aurantiacum</name>
    <dbReference type="NCBI Taxonomy" id="33987"/>
    <lineage>
        <taxon>Bacteria</taxon>
        <taxon>Bacillati</taxon>
        <taxon>Bacillota</taxon>
        <taxon>Bacilli</taxon>
        <taxon>Bacillales</taxon>
        <taxon>Bacillales Family XII. Incertae Sedis</taxon>
        <taxon>Exiguobacterium</taxon>
    </lineage>
</organism>
<protein>
    <submittedName>
        <fullName evidence="1">Uncharacterized protein</fullName>
    </submittedName>
</protein>
<dbReference type="Proteomes" id="UP000254060">
    <property type="component" value="Unassembled WGS sequence"/>
</dbReference>
<dbReference type="AlphaFoldDB" id="A0A377FR86"/>
<dbReference type="STRING" id="1397694.GCA_000702585_01192"/>
<gene>
    <name evidence="1" type="ORF">NCTC13163_00677</name>
</gene>
<sequence>MKDKRHVMIGSLVIMAILLLLPLQQMLAMDEPEYLIFEGQSDSWKVVIEVRQSKRNLNRYVVSERHELNYSGEPIEGEVRDYPVEWRIQSVLSSKKSSSMVSHFSEFLGTAEGGTTMETNASSKVADVDDVFQVDIVWNEGMNEQVTLTCVAWE</sequence>
<dbReference type="EMBL" id="UGGP01000001">
    <property type="protein sequence ID" value="STO07332.1"/>
    <property type="molecule type" value="Genomic_DNA"/>
</dbReference>
<reference evidence="1 2" key="1">
    <citation type="submission" date="2018-06" db="EMBL/GenBank/DDBJ databases">
        <authorList>
            <consortium name="Pathogen Informatics"/>
            <person name="Doyle S."/>
        </authorList>
    </citation>
    <scope>NUCLEOTIDE SEQUENCE [LARGE SCALE GENOMIC DNA]</scope>
    <source>
        <strain evidence="1 2">NCTC13163</strain>
    </source>
</reference>
<evidence type="ECO:0000313" key="1">
    <source>
        <dbReference type="EMBL" id="STO07332.1"/>
    </source>
</evidence>